<dbReference type="Pfam" id="PF10646">
    <property type="entry name" value="Germane"/>
    <property type="match status" value="1"/>
</dbReference>
<feature type="compositionally biased region" description="Acidic residues" evidence="1">
    <location>
        <begin position="40"/>
        <end position="52"/>
    </location>
</feature>
<evidence type="ECO:0000313" key="4">
    <source>
        <dbReference type="Proteomes" id="UP000650511"/>
    </source>
</evidence>
<evidence type="ECO:0000313" key="3">
    <source>
        <dbReference type="EMBL" id="GGI09177.1"/>
    </source>
</evidence>
<dbReference type="EMBL" id="BMHA01000014">
    <property type="protein sequence ID" value="GGI09177.1"/>
    <property type="molecule type" value="Genomic_DNA"/>
</dbReference>
<dbReference type="AlphaFoldDB" id="A0A8J3AAU2"/>
<protein>
    <recommendedName>
        <fullName evidence="2">GerMN domain-containing protein</fullName>
    </recommendedName>
</protein>
<reference evidence="3" key="1">
    <citation type="journal article" date="2014" name="Int. J. Syst. Evol. Microbiol.">
        <title>Complete genome sequence of Corynebacterium casei LMG S-19264T (=DSM 44701T), isolated from a smear-ripened cheese.</title>
        <authorList>
            <consortium name="US DOE Joint Genome Institute (JGI-PGF)"/>
            <person name="Walter F."/>
            <person name="Albersmeier A."/>
            <person name="Kalinowski J."/>
            <person name="Ruckert C."/>
        </authorList>
    </citation>
    <scope>NUCLEOTIDE SEQUENCE</scope>
    <source>
        <strain evidence="3">CGMCC 1.14988</strain>
    </source>
</reference>
<proteinExistence type="predicted"/>
<accession>A0A8J3AAU2</accession>
<feature type="domain" description="GerMN" evidence="2">
    <location>
        <begin position="124"/>
        <end position="239"/>
    </location>
</feature>
<feature type="region of interest" description="Disordered" evidence="1">
    <location>
        <begin position="25"/>
        <end position="117"/>
    </location>
</feature>
<comment type="caution">
    <text evidence="3">The sequence shown here is derived from an EMBL/GenBank/DDBJ whole genome shotgun (WGS) entry which is preliminary data.</text>
</comment>
<feature type="compositionally biased region" description="Acidic residues" evidence="1">
    <location>
        <begin position="59"/>
        <end position="91"/>
    </location>
</feature>
<evidence type="ECO:0000259" key="2">
    <source>
        <dbReference type="Pfam" id="PF10646"/>
    </source>
</evidence>
<feature type="compositionally biased region" description="Acidic residues" evidence="1">
    <location>
        <begin position="98"/>
        <end position="117"/>
    </location>
</feature>
<organism evidence="3 4">
    <name type="scientific">Egicoccus halophilus</name>
    <dbReference type="NCBI Taxonomy" id="1670830"/>
    <lineage>
        <taxon>Bacteria</taxon>
        <taxon>Bacillati</taxon>
        <taxon>Actinomycetota</taxon>
        <taxon>Nitriliruptoria</taxon>
        <taxon>Egicoccales</taxon>
        <taxon>Egicoccaceae</taxon>
        <taxon>Egicoccus</taxon>
    </lineage>
</organism>
<dbReference type="PROSITE" id="PS51257">
    <property type="entry name" value="PROKAR_LIPOPROTEIN"/>
    <property type="match status" value="1"/>
</dbReference>
<gene>
    <name evidence="3" type="ORF">GCM10011354_32780</name>
</gene>
<dbReference type="InterPro" id="IPR019606">
    <property type="entry name" value="GerMN"/>
</dbReference>
<keyword evidence="4" id="KW-1185">Reference proteome</keyword>
<reference evidence="3" key="2">
    <citation type="submission" date="2020-09" db="EMBL/GenBank/DDBJ databases">
        <authorList>
            <person name="Sun Q."/>
            <person name="Zhou Y."/>
        </authorList>
    </citation>
    <scope>NUCLEOTIDE SEQUENCE</scope>
    <source>
        <strain evidence="3">CGMCC 1.14988</strain>
    </source>
</reference>
<sequence>MRSLQRRTRFRSVVAVLGAAGLVITGCERGDGGDGADGATPEDTEPIGEDLDAGGPGDGDADDGVDPSDADGDPSADDGDPGGPSDTDDTDRDPVGENADDGTDDTDRDPVGGDDDAAERVVEVFFTDDERGDLSDVFPVQRTVTGPDVLHGALEELLAGPSSEEEAEGYAGWFSEETTGMLNSAAIDDGTATVDFDAELREAIPNASTSTGSQILLAQLDATVTQFPTVDDAVYSLDGDVDAFYTWLQLVPPER</sequence>
<evidence type="ECO:0000256" key="1">
    <source>
        <dbReference type="SAM" id="MobiDB-lite"/>
    </source>
</evidence>
<name>A0A8J3AAU2_9ACTN</name>
<dbReference type="Proteomes" id="UP000650511">
    <property type="component" value="Unassembled WGS sequence"/>
</dbReference>